<sequence length="96" mass="10798">MLILDDKPQPMAGLTLLGDHYGDVSGNWYVEARLCLLERLGQPTHADLDRAQESIRQHLAREHKAPLPPQRVRFTAGQRLLEGECPQNQRLTGCEG</sequence>
<comment type="caution">
    <text evidence="1">The sequence shown here is derived from an EMBL/GenBank/DDBJ whole genome shotgun (WGS) entry which is preliminary data.</text>
</comment>
<accession>A0A936ZIB1</accession>
<evidence type="ECO:0000313" key="1">
    <source>
        <dbReference type="EMBL" id="MBL0406460.1"/>
    </source>
</evidence>
<gene>
    <name evidence="1" type="ORF">JKG68_21105</name>
</gene>
<evidence type="ECO:0000313" key="2">
    <source>
        <dbReference type="Proteomes" id="UP000605848"/>
    </source>
</evidence>
<name>A0A936ZIB1_9HYPH</name>
<dbReference type="AlphaFoldDB" id="A0A936ZIB1"/>
<protein>
    <submittedName>
        <fullName evidence="1">Uncharacterized protein</fullName>
    </submittedName>
</protein>
<keyword evidence="2" id="KW-1185">Reference proteome</keyword>
<dbReference type="Proteomes" id="UP000605848">
    <property type="component" value="Unassembled WGS sequence"/>
</dbReference>
<organism evidence="1 2">
    <name type="scientific">Microvirga aerilata</name>
    <dbReference type="NCBI Taxonomy" id="670292"/>
    <lineage>
        <taxon>Bacteria</taxon>
        <taxon>Pseudomonadati</taxon>
        <taxon>Pseudomonadota</taxon>
        <taxon>Alphaproteobacteria</taxon>
        <taxon>Hyphomicrobiales</taxon>
        <taxon>Methylobacteriaceae</taxon>
        <taxon>Microvirga</taxon>
    </lineage>
</organism>
<reference evidence="1" key="1">
    <citation type="submission" date="2021-01" db="EMBL/GenBank/DDBJ databases">
        <title>Microvirga sp.</title>
        <authorList>
            <person name="Kim M.K."/>
        </authorList>
    </citation>
    <scope>NUCLEOTIDE SEQUENCE</scope>
    <source>
        <strain evidence="1">5420S-16</strain>
    </source>
</reference>
<dbReference type="RefSeq" id="WP_202063329.1">
    <property type="nucleotide sequence ID" value="NZ_JAEQMY010000041.1"/>
</dbReference>
<proteinExistence type="predicted"/>
<dbReference type="EMBL" id="JAEQMY010000041">
    <property type="protein sequence ID" value="MBL0406460.1"/>
    <property type="molecule type" value="Genomic_DNA"/>
</dbReference>